<sequence>MLVSRAAGIALGVVADRVLGDPRRHHPVAWFGTWAARVEESTYADDTAAGALHVAATVAPVAAAALLVERVSRRHPVAHTLATAVTTWAVLGARSLAREGDLMADRLDEGDLGGARARLGNLCGRDPEQLDEPELARAAVESMAENTADAAVASLLWGTLLGVPGMVVHRCLNTLDAMVGHRNERYARFGTAAARLDDVADLAPARVTGAVACLLAPTVGGDARHAWRIMRRDGAKHPSPNGGWCESAWAGALGVQLGGTNVYFSRSEDRDLLGEGPRPRSPELRRAARLVTRVTAVVTAGCVAALAICGRKR</sequence>
<dbReference type="KEGG" id="tes:BW730_07265"/>
<evidence type="ECO:0000256" key="3">
    <source>
        <dbReference type="ARBA" id="ARBA00006263"/>
    </source>
</evidence>
<evidence type="ECO:0000256" key="2">
    <source>
        <dbReference type="ARBA" id="ARBA00004953"/>
    </source>
</evidence>
<keyword evidence="5 9" id="KW-0169">Cobalamin biosynthesis</keyword>
<dbReference type="GO" id="GO:0048472">
    <property type="term" value="F:threonine-phosphate decarboxylase activity"/>
    <property type="evidence" value="ECO:0007669"/>
    <property type="project" value="InterPro"/>
</dbReference>
<dbReference type="Pfam" id="PF03186">
    <property type="entry name" value="CobD_Cbib"/>
    <property type="match status" value="1"/>
</dbReference>
<dbReference type="EMBL" id="CP019606">
    <property type="protein sequence ID" value="AQP47330.1"/>
    <property type="molecule type" value="Genomic_DNA"/>
</dbReference>
<dbReference type="GO" id="GO:0009236">
    <property type="term" value="P:cobalamin biosynthetic process"/>
    <property type="evidence" value="ECO:0007669"/>
    <property type="project" value="UniProtKB-UniRule"/>
</dbReference>
<evidence type="ECO:0000256" key="8">
    <source>
        <dbReference type="ARBA" id="ARBA00023136"/>
    </source>
</evidence>
<accession>A0A1Q2CMP1</accession>
<dbReference type="STRING" id="1332264.BW730_07265"/>
<keyword evidence="8 9" id="KW-0472">Membrane</keyword>
<comment type="function">
    <text evidence="9">Converts cobyric acid to cobinamide by the addition of aminopropanol on the F carboxylic group.</text>
</comment>
<evidence type="ECO:0000256" key="4">
    <source>
        <dbReference type="ARBA" id="ARBA00022475"/>
    </source>
</evidence>
<evidence type="ECO:0000313" key="10">
    <source>
        <dbReference type="EMBL" id="AQP47330.1"/>
    </source>
</evidence>
<dbReference type="NCBIfam" id="TIGR00380">
    <property type="entry name" value="cobal_cbiB"/>
    <property type="match status" value="1"/>
</dbReference>
<proteinExistence type="inferred from homology"/>
<dbReference type="NCBIfam" id="NF002276">
    <property type="entry name" value="PRK01209.1-4"/>
    <property type="match status" value="1"/>
</dbReference>
<keyword evidence="7 9" id="KW-1133">Transmembrane helix</keyword>
<organism evidence="10 11">
    <name type="scientific">Tessaracoccus aquimaris</name>
    <dbReference type="NCBI Taxonomy" id="1332264"/>
    <lineage>
        <taxon>Bacteria</taxon>
        <taxon>Bacillati</taxon>
        <taxon>Actinomycetota</taxon>
        <taxon>Actinomycetes</taxon>
        <taxon>Propionibacteriales</taxon>
        <taxon>Propionibacteriaceae</taxon>
        <taxon>Tessaracoccus</taxon>
    </lineage>
</organism>
<comment type="subcellular location">
    <subcellularLocation>
        <location evidence="1 9">Cell membrane</location>
        <topology evidence="1 9">Multi-pass membrane protein</topology>
    </subcellularLocation>
</comment>
<dbReference type="Proteomes" id="UP000188145">
    <property type="component" value="Chromosome"/>
</dbReference>
<dbReference type="PANTHER" id="PTHR34308">
    <property type="entry name" value="COBALAMIN BIOSYNTHESIS PROTEIN CBIB"/>
    <property type="match status" value="1"/>
</dbReference>
<evidence type="ECO:0000256" key="1">
    <source>
        <dbReference type="ARBA" id="ARBA00004651"/>
    </source>
</evidence>
<keyword evidence="4 9" id="KW-1003">Cell membrane</keyword>
<dbReference type="PANTHER" id="PTHR34308:SF1">
    <property type="entry name" value="COBALAMIN BIOSYNTHESIS PROTEIN CBIB"/>
    <property type="match status" value="1"/>
</dbReference>
<gene>
    <name evidence="9" type="primary">cobD</name>
    <name evidence="10" type="ORF">BW730_07265</name>
</gene>
<comment type="similarity">
    <text evidence="3 9">Belongs to the CobD/CbiB family.</text>
</comment>
<dbReference type="InterPro" id="IPR004485">
    <property type="entry name" value="Cobalamin_biosynth_CobD/CbiB"/>
</dbReference>
<evidence type="ECO:0000256" key="7">
    <source>
        <dbReference type="ARBA" id="ARBA00022989"/>
    </source>
</evidence>
<evidence type="ECO:0000256" key="5">
    <source>
        <dbReference type="ARBA" id="ARBA00022573"/>
    </source>
</evidence>
<dbReference type="RefSeq" id="WP_077685658.1">
    <property type="nucleotide sequence ID" value="NZ_CP019606.1"/>
</dbReference>
<protein>
    <recommendedName>
        <fullName evidence="9">Cobalamin biosynthesis protein CobD</fullName>
    </recommendedName>
</protein>
<keyword evidence="6 9" id="KW-0812">Transmembrane</keyword>
<dbReference type="HAMAP" id="MF_00024">
    <property type="entry name" value="CobD_CbiB"/>
    <property type="match status" value="1"/>
</dbReference>
<name>A0A1Q2CMP1_9ACTN</name>
<dbReference type="UniPathway" id="UPA00148"/>
<evidence type="ECO:0000256" key="6">
    <source>
        <dbReference type="ARBA" id="ARBA00022692"/>
    </source>
</evidence>
<dbReference type="OrthoDB" id="9811967at2"/>
<evidence type="ECO:0000313" key="11">
    <source>
        <dbReference type="Proteomes" id="UP000188145"/>
    </source>
</evidence>
<dbReference type="GO" id="GO:0005886">
    <property type="term" value="C:plasma membrane"/>
    <property type="evidence" value="ECO:0007669"/>
    <property type="project" value="UniProtKB-SubCell"/>
</dbReference>
<dbReference type="AlphaFoldDB" id="A0A1Q2CMP1"/>
<keyword evidence="11" id="KW-1185">Reference proteome</keyword>
<dbReference type="GO" id="GO:0015420">
    <property type="term" value="F:ABC-type vitamin B12 transporter activity"/>
    <property type="evidence" value="ECO:0007669"/>
    <property type="project" value="UniProtKB-UniRule"/>
</dbReference>
<reference evidence="11" key="1">
    <citation type="submission" date="2017-02" db="EMBL/GenBank/DDBJ databases">
        <title>Tessaracoccus aquaemaris sp. nov., isolated from the intestine of a Korean rockfish, Sebastes schlegelii, in a marine aquaculture pond.</title>
        <authorList>
            <person name="Tak E.J."/>
            <person name="Bae J.-W."/>
        </authorList>
    </citation>
    <scope>NUCLEOTIDE SEQUENCE [LARGE SCALE GENOMIC DNA]</scope>
    <source>
        <strain evidence="11">NSG39</strain>
    </source>
</reference>
<evidence type="ECO:0000256" key="9">
    <source>
        <dbReference type="HAMAP-Rule" id="MF_00024"/>
    </source>
</evidence>
<comment type="pathway">
    <text evidence="2 9">Cofactor biosynthesis; adenosylcobalamin biosynthesis.</text>
</comment>